<keyword evidence="1" id="KW-0378">Hydrolase</keyword>
<organism evidence="3 4">
    <name type="scientific">Candidatus Methanoplasma termitum</name>
    <dbReference type="NCBI Taxonomy" id="1577791"/>
    <lineage>
        <taxon>Archaea</taxon>
        <taxon>Methanobacteriati</taxon>
        <taxon>Thermoplasmatota</taxon>
        <taxon>Thermoplasmata</taxon>
        <taxon>Methanomassiliicoccales</taxon>
        <taxon>Methanomassiliicoccaceae</taxon>
        <taxon>Candidatus Methanoplasma</taxon>
    </lineage>
</organism>
<dbReference type="SUPFAM" id="SSF55811">
    <property type="entry name" value="Nudix"/>
    <property type="match status" value="1"/>
</dbReference>
<dbReference type="PROSITE" id="PS00893">
    <property type="entry name" value="NUDIX_BOX"/>
    <property type="match status" value="1"/>
</dbReference>
<dbReference type="InterPro" id="IPR020084">
    <property type="entry name" value="NUDIX_hydrolase_CS"/>
</dbReference>
<proteinExistence type="predicted"/>
<dbReference type="KEGG" id="mear:Mpt1_c01310"/>
<dbReference type="PRINTS" id="PR00502">
    <property type="entry name" value="NUDIXFAMILY"/>
</dbReference>
<dbReference type="InterPro" id="IPR015797">
    <property type="entry name" value="NUDIX_hydrolase-like_dom_sf"/>
</dbReference>
<dbReference type="GeneID" id="24817805"/>
<dbReference type="RefSeq" id="WP_238603127.1">
    <property type="nucleotide sequence ID" value="NZ_CP010070.1"/>
</dbReference>
<dbReference type="PROSITE" id="PS51462">
    <property type="entry name" value="NUDIX"/>
    <property type="match status" value="1"/>
</dbReference>
<gene>
    <name evidence="3" type="primary">rppH</name>
    <name evidence="3" type="ORF">Mpt1_c01310</name>
</gene>
<reference evidence="3 4" key="1">
    <citation type="journal article" date="2014" name="Appl. Environ. Microbiol.">
        <title>Comparative Genome Analysis of 'Candidatus Methanoplasma termitum' Indicates a New Mode of Energy Metabolism in the Seventh Order of Methanogens.</title>
        <authorList>
            <person name="Lang K."/>
            <person name="Schuldes J."/>
            <person name="Klingl A."/>
            <person name="Poehlein A."/>
            <person name="Daniel R."/>
            <person name="Brune A."/>
        </authorList>
    </citation>
    <scope>NUCLEOTIDE SEQUENCE [LARGE SCALE GENOMIC DNA]</scope>
    <source>
        <strain evidence="4">Mpt1</strain>
    </source>
</reference>
<sequence length="122" mass="13813">MGTVYAVAFKGDRFLMVFNKKRNGWEMPGGHVEDGESVEVAAKREFSEEAGYEIDILETKDIGQCHVCACLLLDRINDSPEMISDLFSAIPYDLAFDRDEYETVISWARSSVSRSGKDRHLQ</sequence>
<feature type="domain" description="Nudix hydrolase" evidence="2">
    <location>
        <begin position="1"/>
        <end position="122"/>
    </location>
</feature>
<dbReference type="Gene3D" id="3.90.79.10">
    <property type="entry name" value="Nucleoside Triphosphate Pyrophosphohydrolase"/>
    <property type="match status" value="1"/>
</dbReference>
<keyword evidence="4" id="KW-1185">Reference proteome</keyword>
<dbReference type="STRING" id="1577791.Mpt1_c01310"/>
<dbReference type="PANTHER" id="PTHR43736:SF1">
    <property type="entry name" value="DIHYDRONEOPTERIN TRIPHOSPHATE DIPHOSPHATASE"/>
    <property type="match status" value="1"/>
</dbReference>
<dbReference type="AlphaFoldDB" id="A0A0A7LAD3"/>
<dbReference type="InterPro" id="IPR000086">
    <property type="entry name" value="NUDIX_hydrolase_dom"/>
</dbReference>
<dbReference type="Proteomes" id="UP000030787">
    <property type="component" value="Chromosome"/>
</dbReference>
<evidence type="ECO:0000259" key="2">
    <source>
        <dbReference type="PROSITE" id="PS51462"/>
    </source>
</evidence>
<dbReference type="PANTHER" id="PTHR43736">
    <property type="entry name" value="ADP-RIBOSE PYROPHOSPHATASE"/>
    <property type="match status" value="1"/>
</dbReference>
<dbReference type="GO" id="GO:0016787">
    <property type="term" value="F:hydrolase activity"/>
    <property type="evidence" value="ECO:0007669"/>
    <property type="project" value="UniProtKB-KW"/>
</dbReference>
<protein>
    <submittedName>
        <fullName evidence="3">RppH protein</fullName>
    </submittedName>
</protein>
<accession>A0A0A7LAD3</accession>
<evidence type="ECO:0000313" key="3">
    <source>
        <dbReference type="EMBL" id="AIZ56034.1"/>
    </source>
</evidence>
<dbReference type="EMBL" id="CP010070">
    <property type="protein sequence ID" value="AIZ56034.1"/>
    <property type="molecule type" value="Genomic_DNA"/>
</dbReference>
<evidence type="ECO:0000313" key="4">
    <source>
        <dbReference type="Proteomes" id="UP000030787"/>
    </source>
</evidence>
<name>A0A0A7LAD3_9ARCH</name>
<dbReference type="InterPro" id="IPR020476">
    <property type="entry name" value="Nudix_hydrolase"/>
</dbReference>
<evidence type="ECO:0000256" key="1">
    <source>
        <dbReference type="ARBA" id="ARBA00022801"/>
    </source>
</evidence>
<dbReference type="HOGENOM" id="CLU_2067924_0_0_2"/>
<dbReference type="Pfam" id="PF00293">
    <property type="entry name" value="NUDIX"/>
    <property type="match status" value="1"/>
</dbReference>